<protein>
    <recommendedName>
        <fullName evidence="6">Pentacotripeptide-repeat region of PRORP domain-containing protein</fullName>
    </recommendedName>
</protein>
<dbReference type="AlphaFoldDB" id="A0A9Q0J4Q8"/>
<dbReference type="InterPro" id="IPR002885">
    <property type="entry name" value="PPR_rpt"/>
</dbReference>
<feature type="repeat" description="PPR" evidence="3">
    <location>
        <begin position="310"/>
        <end position="344"/>
    </location>
</feature>
<dbReference type="PANTHER" id="PTHR47939:SF13">
    <property type="entry name" value="OS03G0201400 PROTEIN"/>
    <property type="match status" value="1"/>
</dbReference>
<evidence type="ECO:0008006" key="6">
    <source>
        <dbReference type="Google" id="ProtNLM"/>
    </source>
</evidence>
<dbReference type="EMBL" id="JAKUCV010006216">
    <property type="protein sequence ID" value="KAJ4828283.1"/>
    <property type="molecule type" value="Genomic_DNA"/>
</dbReference>
<evidence type="ECO:0000313" key="4">
    <source>
        <dbReference type="EMBL" id="KAJ4828283.1"/>
    </source>
</evidence>
<feature type="repeat" description="PPR" evidence="3">
    <location>
        <begin position="169"/>
        <end position="204"/>
    </location>
</feature>
<dbReference type="Pfam" id="PF13041">
    <property type="entry name" value="PPR_2"/>
    <property type="match status" value="4"/>
</dbReference>
<comment type="similarity">
    <text evidence="1">Belongs to the PPR family. P subfamily.</text>
</comment>
<reference evidence="4" key="2">
    <citation type="journal article" date="2023" name="Plants (Basel)">
        <title>Annotation of the Turnera subulata (Passifloraceae) Draft Genome Reveals the S-Locus Evolved after the Divergence of Turneroideae from Passifloroideae in a Stepwise Manner.</title>
        <authorList>
            <person name="Henning P.M."/>
            <person name="Roalson E.H."/>
            <person name="Mir W."/>
            <person name="McCubbin A.G."/>
            <person name="Shore J.S."/>
        </authorList>
    </citation>
    <scope>NUCLEOTIDE SEQUENCE</scope>
    <source>
        <strain evidence="4">F60SS</strain>
    </source>
</reference>
<keyword evidence="5" id="KW-1185">Reference proteome</keyword>
<evidence type="ECO:0000256" key="3">
    <source>
        <dbReference type="PROSITE-ProRule" id="PRU00708"/>
    </source>
</evidence>
<keyword evidence="2" id="KW-0677">Repeat</keyword>
<feature type="repeat" description="PPR" evidence="3">
    <location>
        <begin position="205"/>
        <end position="239"/>
    </location>
</feature>
<reference evidence="4" key="1">
    <citation type="submission" date="2022-02" db="EMBL/GenBank/DDBJ databases">
        <authorList>
            <person name="Henning P.M."/>
            <person name="McCubbin A.G."/>
            <person name="Shore J.S."/>
        </authorList>
    </citation>
    <scope>NUCLEOTIDE SEQUENCE</scope>
    <source>
        <strain evidence="4">F60SS</strain>
        <tissue evidence="4">Leaves</tissue>
    </source>
</reference>
<proteinExistence type="inferred from homology"/>
<evidence type="ECO:0000313" key="5">
    <source>
        <dbReference type="Proteomes" id="UP001141552"/>
    </source>
</evidence>
<dbReference type="Pfam" id="PF13812">
    <property type="entry name" value="PPR_3"/>
    <property type="match status" value="1"/>
</dbReference>
<dbReference type="Proteomes" id="UP001141552">
    <property type="component" value="Unassembled WGS sequence"/>
</dbReference>
<dbReference type="PROSITE" id="PS51375">
    <property type="entry name" value="PPR"/>
    <property type="match status" value="8"/>
</dbReference>
<gene>
    <name evidence="4" type="ORF">Tsubulata_028598</name>
</gene>
<dbReference type="Gene3D" id="1.25.40.10">
    <property type="entry name" value="Tetratricopeptide repeat domain"/>
    <property type="match status" value="6"/>
</dbReference>
<comment type="caution">
    <text evidence="4">The sequence shown here is derived from an EMBL/GenBank/DDBJ whole genome shotgun (WGS) entry which is preliminary data.</text>
</comment>
<dbReference type="InterPro" id="IPR011990">
    <property type="entry name" value="TPR-like_helical_dom_sf"/>
</dbReference>
<dbReference type="PANTHER" id="PTHR47939">
    <property type="entry name" value="MEMBRANE-ASSOCIATED SALT-INDUCIBLE PROTEIN-LIKE"/>
    <property type="match status" value="1"/>
</dbReference>
<feature type="repeat" description="PPR" evidence="3">
    <location>
        <begin position="480"/>
        <end position="514"/>
    </location>
</feature>
<evidence type="ECO:0000256" key="1">
    <source>
        <dbReference type="ARBA" id="ARBA00007626"/>
    </source>
</evidence>
<feature type="repeat" description="PPR" evidence="3">
    <location>
        <begin position="275"/>
        <end position="309"/>
    </location>
</feature>
<feature type="repeat" description="PPR" evidence="3">
    <location>
        <begin position="655"/>
        <end position="689"/>
    </location>
</feature>
<name>A0A9Q0J4Q8_9ROSI</name>
<organism evidence="4 5">
    <name type="scientific">Turnera subulata</name>
    <dbReference type="NCBI Taxonomy" id="218843"/>
    <lineage>
        <taxon>Eukaryota</taxon>
        <taxon>Viridiplantae</taxon>
        <taxon>Streptophyta</taxon>
        <taxon>Embryophyta</taxon>
        <taxon>Tracheophyta</taxon>
        <taxon>Spermatophyta</taxon>
        <taxon>Magnoliopsida</taxon>
        <taxon>eudicotyledons</taxon>
        <taxon>Gunneridae</taxon>
        <taxon>Pentapetalae</taxon>
        <taxon>rosids</taxon>
        <taxon>fabids</taxon>
        <taxon>Malpighiales</taxon>
        <taxon>Passifloraceae</taxon>
        <taxon>Turnera</taxon>
    </lineage>
</organism>
<accession>A0A9Q0J4Q8</accession>
<dbReference type="Pfam" id="PF01535">
    <property type="entry name" value="PPR"/>
    <property type="match status" value="3"/>
</dbReference>
<evidence type="ECO:0000256" key="2">
    <source>
        <dbReference type="ARBA" id="ARBA00022737"/>
    </source>
</evidence>
<dbReference type="NCBIfam" id="TIGR00756">
    <property type="entry name" value="PPR"/>
    <property type="match status" value="6"/>
</dbReference>
<dbReference type="OrthoDB" id="185373at2759"/>
<dbReference type="InterPro" id="IPR050667">
    <property type="entry name" value="PPR-containing_protein"/>
</dbReference>
<sequence>MHFVAREMLSSLTFSRRIPRWVTSKSFLSSISCTSSIQVSPEINQTAPEATGFEAKIQFLKSNKLHPDNLIKVLNSTTDIDSAVEVFKWAGLQKRFHHTADTYYWMIFKLGMAGNVEEMEGFCQSMVREGCPGVEQVFVSLVDSFAIHCRLSEAIRVLANMGLAGCKPSIDIFNFVLGAVVKEKRGFQDVVFVYKEMVKAGVAPNIDTLNYLLEVLFETGRVDSALDQYRRLDKKGCSPNSRTFEIVMKGLIERNRVDDSVNVLHEMLKLECLTELSFYTCIIPLFCGVNKLEEGIRLFRMMKGANLVPDSFTYGALIRCLCKNLRLDDAVTLLEEMLESCSSPPDDVFLDVVNGFCSLGRIKEAVKLLENKLVLETAPYNALLGWYCNAGEFLQAKGLFEKMSQRNIADPDSWNILIRYLCEKADIRKAYVLLGRMIVSSLIPDSATHSALVVGHCRSSKYGDSLELFLRVCAKRWVLNSVSYSELVEALCKTGKYLDALEVFYYMSANQCSLQSFSFDLLIKGLCDTGLVKEAVKVQLLAFNCGTSSASASYNHILRGLSKLDTPKNLSVFLSRLLVQCCYLDAEAYCILTRSMIAQHNTKHCALFFNVMVNEGLLPDTETTCCLLSYVVNDSQLHLISTSINKLISDSQVLDSAAYNLLVNGLWKEGNKTEAHRLLDLMLERGWAPDAATHALLMGSVDGEETNDRMLTFENSTINDDVGDILAEGLGDSSMLA</sequence>
<feature type="repeat" description="PPR" evidence="3">
    <location>
        <begin position="376"/>
        <end position="406"/>
    </location>
</feature>
<feature type="repeat" description="PPR" evidence="3">
    <location>
        <begin position="410"/>
        <end position="444"/>
    </location>
</feature>